<dbReference type="Gene3D" id="3.40.50.2000">
    <property type="entry name" value="Glycogen Phosphorylase B"/>
    <property type="match status" value="1"/>
</dbReference>
<dbReference type="SUPFAM" id="SSF53756">
    <property type="entry name" value="UDP-Glycosyltransferase/glycogen phosphorylase"/>
    <property type="match status" value="1"/>
</dbReference>
<dbReference type="RefSeq" id="WP_113954874.1">
    <property type="nucleotide sequence ID" value="NZ_QNRT01000003.1"/>
</dbReference>
<keyword evidence="4" id="KW-0378">Hydrolase</keyword>
<dbReference type="InterPro" id="IPR020023">
    <property type="entry name" value="PseG"/>
</dbReference>
<feature type="active site" description="Proton acceptor" evidence="1">
    <location>
        <position position="17"/>
    </location>
</feature>
<dbReference type="OrthoDB" id="9788924at2"/>
<dbReference type="GO" id="GO:0016758">
    <property type="term" value="F:hexosyltransferase activity"/>
    <property type="evidence" value="ECO:0007669"/>
    <property type="project" value="InterPro"/>
</dbReference>
<name>A0A395JID5_9GAMM</name>
<evidence type="ECO:0000256" key="2">
    <source>
        <dbReference type="PIRSR" id="PIRSR620023-2"/>
    </source>
</evidence>
<sequence length="367" mass="40803">MQVAIRADASVDTGIGHIMRTLVLANELDRRGADISFFCRRIPCYLADKIRKEGHQVFMLGGGSDANIDAVSLLEFPWLGVSQEQDALDFESKLDQASWDWLIVDHYGLDRSWESLVDNCFQRSLVIDDLANRNHQCDFLLDQTYAREPAMYAHLVQPDTVIFVGANYALLRDEFRAMRDKSLRSRGCRDLQRILIMMGGTDPGNIAGLVLANLAKIKDCKFEFVQLVVGSQSPKLADLKMQLPSLPFETELLIDTDNVADLLYRADLVIGAAGSSAWERCCLGVPSLIVEVAENQKQIALSLHSVGAAFNMGSIDDENFSIKMIEKCSELFHDPAMLKAMSDKAAEITRGDGAKQIANAMMRYSTI</sequence>
<dbReference type="Proteomes" id="UP000253083">
    <property type="component" value="Unassembled WGS sequence"/>
</dbReference>
<dbReference type="GO" id="GO:0016787">
    <property type="term" value="F:hydrolase activity"/>
    <property type="evidence" value="ECO:0007669"/>
    <property type="project" value="UniProtKB-KW"/>
</dbReference>
<dbReference type="InParanoid" id="A0A395JID5"/>
<feature type="binding site" evidence="2">
    <location>
        <position position="279"/>
    </location>
    <ligand>
        <name>substrate</name>
    </ligand>
</feature>
<dbReference type="Gene3D" id="3.40.50.11190">
    <property type="match status" value="1"/>
</dbReference>
<protein>
    <submittedName>
        <fullName evidence="4">UDP-2,4-diacetamido-2,4, 6-trideoxy-beta-L-altropyranose hydrolase</fullName>
    </submittedName>
</protein>
<reference evidence="4 5" key="1">
    <citation type="submission" date="2018-06" db="EMBL/GenBank/DDBJ databases">
        <title>Genomic Encyclopedia of Type Strains, Phase IV (KMG-IV): sequencing the most valuable type-strain genomes for metagenomic binning, comparative biology and taxonomic classification.</title>
        <authorList>
            <person name="Goeker M."/>
        </authorList>
    </citation>
    <scope>NUCLEOTIDE SEQUENCE [LARGE SCALE GENOMIC DNA]</scope>
    <source>
        <strain evidence="4 5">DSM 24032</strain>
    </source>
</reference>
<dbReference type="AlphaFoldDB" id="A0A395JID5"/>
<evidence type="ECO:0000259" key="3">
    <source>
        <dbReference type="Pfam" id="PF04101"/>
    </source>
</evidence>
<keyword evidence="5" id="KW-1185">Reference proteome</keyword>
<accession>A0A395JID5</accession>
<evidence type="ECO:0000313" key="5">
    <source>
        <dbReference type="Proteomes" id="UP000253083"/>
    </source>
</evidence>
<evidence type="ECO:0000313" key="4">
    <source>
        <dbReference type="EMBL" id="RBP49887.1"/>
    </source>
</evidence>
<organism evidence="4 5">
    <name type="scientific">Arenicella xantha</name>
    <dbReference type="NCBI Taxonomy" id="644221"/>
    <lineage>
        <taxon>Bacteria</taxon>
        <taxon>Pseudomonadati</taxon>
        <taxon>Pseudomonadota</taxon>
        <taxon>Gammaproteobacteria</taxon>
        <taxon>Arenicellales</taxon>
        <taxon>Arenicellaceae</taxon>
        <taxon>Arenicella</taxon>
    </lineage>
</organism>
<proteinExistence type="predicted"/>
<feature type="binding site" evidence="2">
    <location>
        <position position="172"/>
    </location>
    <ligand>
        <name>substrate</name>
    </ligand>
</feature>
<feature type="domain" description="Glycosyl transferase family 28 C-terminal" evidence="3">
    <location>
        <begin position="196"/>
        <end position="356"/>
    </location>
</feature>
<dbReference type="InterPro" id="IPR007235">
    <property type="entry name" value="Glyco_trans_28_C"/>
</dbReference>
<dbReference type="NCBIfam" id="TIGR03590">
    <property type="entry name" value="PseG"/>
    <property type="match status" value="1"/>
</dbReference>
<gene>
    <name evidence="4" type="ORF">DFR28_103319</name>
</gene>
<dbReference type="Pfam" id="PF04101">
    <property type="entry name" value="Glyco_tran_28_C"/>
    <property type="match status" value="1"/>
</dbReference>
<comment type="caution">
    <text evidence="4">The sequence shown here is derived from an EMBL/GenBank/DDBJ whole genome shotgun (WGS) entry which is preliminary data.</text>
</comment>
<dbReference type="EMBL" id="QNRT01000003">
    <property type="protein sequence ID" value="RBP49887.1"/>
    <property type="molecule type" value="Genomic_DNA"/>
</dbReference>
<dbReference type="PANTHER" id="PTHR21015">
    <property type="entry name" value="UDP-N-ACETYLGLUCOSAMINE--N-ACETYLMURAMYL-(PENTAPEPTIDE) PYROPHOSPHORYL-UNDECAPRENOL N-ACETYLGLUCOSAMINE TRANSFERASE 1"/>
    <property type="match status" value="1"/>
</dbReference>
<evidence type="ECO:0000256" key="1">
    <source>
        <dbReference type="PIRSR" id="PIRSR620023-1"/>
    </source>
</evidence>
<dbReference type="PANTHER" id="PTHR21015:SF22">
    <property type="entry name" value="GLYCOSYLTRANSFERASE"/>
    <property type="match status" value="1"/>
</dbReference>